<feature type="compositionally biased region" description="Gly residues" evidence="1">
    <location>
        <begin position="90"/>
        <end position="101"/>
    </location>
</feature>
<feature type="region of interest" description="Disordered" evidence="1">
    <location>
        <begin position="20"/>
        <end position="101"/>
    </location>
</feature>
<feature type="compositionally biased region" description="Polar residues" evidence="1">
    <location>
        <begin position="20"/>
        <end position="69"/>
    </location>
</feature>
<evidence type="ECO:0008006" key="5">
    <source>
        <dbReference type="Google" id="ProtNLM"/>
    </source>
</evidence>
<keyword evidence="4" id="KW-1185">Reference proteome</keyword>
<protein>
    <recommendedName>
        <fullName evidence="5">Oxidoreductase</fullName>
    </recommendedName>
</protein>
<keyword evidence="2" id="KW-0732">Signal</keyword>
<name>A0A916XPU7_9HYPH</name>
<evidence type="ECO:0000313" key="3">
    <source>
        <dbReference type="EMBL" id="GGC90473.1"/>
    </source>
</evidence>
<proteinExistence type="predicted"/>
<dbReference type="AlphaFoldDB" id="A0A916XPU7"/>
<dbReference type="Proteomes" id="UP000637002">
    <property type="component" value="Unassembled WGS sequence"/>
</dbReference>
<feature type="signal peptide" evidence="2">
    <location>
        <begin position="1"/>
        <end position="22"/>
    </location>
</feature>
<accession>A0A916XPU7</accession>
<reference evidence="3" key="2">
    <citation type="submission" date="2020-09" db="EMBL/GenBank/DDBJ databases">
        <authorList>
            <person name="Sun Q."/>
            <person name="Zhou Y."/>
        </authorList>
    </citation>
    <scope>NUCLEOTIDE SEQUENCE</scope>
    <source>
        <strain evidence="3">CGMCC 1.12919</strain>
    </source>
</reference>
<feature type="chain" id="PRO_5037885570" description="Oxidoreductase" evidence="2">
    <location>
        <begin position="23"/>
        <end position="101"/>
    </location>
</feature>
<organism evidence="3 4">
    <name type="scientific">Chelatococcus reniformis</name>
    <dbReference type="NCBI Taxonomy" id="1494448"/>
    <lineage>
        <taxon>Bacteria</taxon>
        <taxon>Pseudomonadati</taxon>
        <taxon>Pseudomonadota</taxon>
        <taxon>Alphaproteobacteria</taxon>
        <taxon>Hyphomicrobiales</taxon>
        <taxon>Chelatococcaceae</taxon>
        <taxon>Chelatococcus</taxon>
    </lineage>
</organism>
<dbReference type="EMBL" id="BMGG01000011">
    <property type="protein sequence ID" value="GGC90473.1"/>
    <property type="molecule type" value="Genomic_DNA"/>
</dbReference>
<evidence type="ECO:0000313" key="4">
    <source>
        <dbReference type="Proteomes" id="UP000637002"/>
    </source>
</evidence>
<gene>
    <name evidence="3" type="ORF">GCM10010994_55370</name>
</gene>
<evidence type="ECO:0000256" key="2">
    <source>
        <dbReference type="SAM" id="SignalP"/>
    </source>
</evidence>
<comment type="caution">
    <text evidence="3">The sequence shown here is derived from an EMBL/GenBank/DDBJ whole genome shotgun (WGS) entry which is preliminary data.</text>
</comment>
<sequence length="101" mass="9541">MKQFVIPFAAALVIGGSTIAFAQSPGSSGTMGGSANSPTSNPPGMSNQQQGIGSSVRSDSSTGGPNSASDPAKTDATGSIKGGPNRNTGGNPGGDGSGSGK</sequence>
<evidence type="ECO:0000256" key="1">
    <source>
        <dbReference type="SAM" id="MobiDB-lite"/>
    </source>
</evidence>
<reference evidence="3" key="1">
    <citation type="journal article" date="2014" name="Int. J. Syst. Evol. Microbiol.">
        <title>Complete genome sequence of Corynebacterium casei LMG S-19264T (=DSM 44701T), isolated from a smear-ripened cheese.</title>
        <authorList>
            <consortium name="US DOE Joint Genome Institute (JGI-PGF)"/>
            <person name="Walter F."/>
            <person name="Albersmeier A."/>
            <person name="Kalinowski J."/>
            <person name="Ruckert C."/>
        </authorList>
    </citation>
    <scope>NUCLEOTIDE SEQUENCE</scope>
    <source>
        <strain evidence="3">CGMCC 1.12919</strain>
    </source>
</reference>
<dbReference type="RefSeq" id="WP_188612403.1">
    <property type="nucleotide sequence ID" value="NZ_BMGG01000011.1"/>
</dbReference>